<dbReference type="SMART" id="SM00355">
    <property type="entry name" value="ZnF_C2H2"/>
    <property type="match status" value="4"/>
</dbReference>
<dbReference type="FunFam" id="3.30.160.60:FF:002343">
    <property type="entry name" value="Zinc finger protein 33A"/>
    <property type="match status" value="1"/>
</dbReference>
<organism evidence="15 16">
    <name type="scientific">Chelydra serpentina</name>
    <name type="common">Snapping turtle</name>
    <name type="synonym">Testudo serpentina</name>
    <dbReference type="NCBI Taxonomy" id="8475"/>
    <lineage>
        <taxon>Eukaryota</taxon>
        <taxon>Metazoa</taxon>
        <taxon>Chordata</taxon>
        <taxon>Craniata</taxon>
        <taxon>Vertebrata</taxon>
        <taxon>Euteleostomi</taxon>
        <taxon>Archelosauria</taxon>
        <taxon>Testudinata</taxon>
        <taxon>Testudines</taxon>
        <taxon>Cryptodira</taxon>
        <taxon>Durocryptodira</taxon>
        <taxon>Americhelydia</taxon>
        <taxon>Chelydroidea</taxon>
        <taxon>Chelydridae</taxon>
        <taxon>Chelydra</taxon>
    </lineage>
</organism>
<comment type="similarity">
    <text evidence="2">Belongs to the krueppel C2H2-type zinc-finger protein family.</text>
</comment>
<keyword evidence="7" id="KW-0805">Transcription regulation</keyword>
<evidence type="ECO:0000256" key="7">
    <source>
        <dbReference type="ARBA" id="ARBA00023015"/>
    </source>
</evidence>
<dbReference type="GO" id="GO:0008270">
    <property type="term" value="F:zinc ion binding"/>
    <property type="evidence" value="ECO:0007669"/>
    <property type="project" value="UniProtKB-KW"/>
</dbReference>
<feature type="region of interest" description="Disordered" evidence="12">
    <location>
        <begin position="84"/>
        <end position="125"/>
    </location>
</feature>
<dbReference type="FunFam" id="3.30.160.60:FF:000990">
    <property type="entry name" value="zinc finger protein 629 isoform X2"/>
    <property type="match status" value="1"/>
</dbReference>
<evidence type="ECO:0000256" key="2">
    <source>
        <dbReference type="ARBA" id="ARBA00006991"/>
    </source>
</evidence>
<evidence type="ECO:0000256" key="12">
    <source>
        <dbReference type="SAM" id="MobiDB-lite"/>
    </source>
</evidence>
<gene>
    <name evidence="15" type="ORF">G0U57_018215</name>
</gene>
<protein>
    <submittedName>
        <fullName evidence="15">Zinc finger protein 501-like</fullName>
    </submittedName>
</protein>
<dbReference type="GO" id="GO:0005634">
    <property type="term" value="C:nucleus"/>
    <property type="evidence" value="ECO:0007669"/>
    <property type="project" value="UniProtKB-SubCell"/>
</dbReference>
<comment type="caution">
    <text evidence="15">The sequence shown here is derived from an EMBL/GenBank/DDBJ whole genome shotgun (WGS) entry which is preliminary data.</text>
</comment>
<evidence type="ECO:0000256" key="9">
    <source>
        <dbReference type="ARBA" id="ARBA00023163"/>
    </source>
</evidence>
<keyword evidence="5 11" id="KW-0863">Zinc-finger</keyword>
<feature type="domain" description="C2H2-type" evidence="13">
    <location>
        <begin position="214"/>
        <end position="241"/>
    </location>
</feature>
<dbReference type="SUPFAM" id="SSF57667">
    <property type="entry name" value="beta-beta-alpha zinc fingers"/>
    <property type="match status" value="3"/>
</dbReference>
<dbReference type="InterPro" id="IPR001909">
    <property type="entry name" value="KRAB"/>
</dbReference>
<feature type="domain" description="KRAB" evidence="14">
    <location>
        <begin position="1"/>
        <end position="39"/>
    </location>
</feature>
<dbReference type="PANTHER" id="PTHR24393:SF157">
    <property type="entry name" value="ZINC FINGER PROTEIN 76"/>
    <property type="match status" value="1"/>
</dbReference>
<dbReference type="EMBL" id="JAHGAV010000657">
    <property type="protein sequence ID" value="KAG6924155.1"/>
    <property type="molecule type" value="Genomic_DNA"/>
</dbReference>
<evidence type="ECO:0000313" key="16">
    <source>
        <dbReference type="Proteomes" id="UP000765507"/>
    </source>
</evidence>
<dbReference type="PROSITE" id="PS50157">
    <property type="entry name" value="ZINC_FINGER_C2H2_2"/>
    <property type="match status" value="4"/>
</dbReference>
<evidence type="ECO:0000256" key="11">
    <source>
        <dbReference type="PROSITE-ProRule" id="PRU00042"/>
    </source>
</evidence>
<dbReference type="InterPro" id="IPR013087">
    <property type="entry name" value="Znf_C2H2_type"/>
</dbReference>
<comment type="subcellular location">
    <subcellularLocation>
        <location evidence="1">Nucleus</location>
    </subcellularLocation>
</comment>
<dbReference type="Gene3D" id="3.30.160.60">
    <property type="entry name" value="Classic Zinc Finger"/>
    <property type="match status" value="5"/>
</dbReference>
<sequence>YETVTSLEFPIPKPELIARLERGEEPWVPDLQASEEKVTRVTHTGDETISENKKVNWQVEPERAFLRGAEGNFSQFLEQGEAWGNRGRSKGQLGNQPKKKVDESIQGGGGCTDPKETTAQQTNPKDEKPYKCLDCGKSFSVRTNLITHWKNHTGEKPYKCLECGKSFRQSSHLITHQRLHTGERPYKCLECGKSFNVRSALIAHQRTHTGEKPYKCLDCGKSFNVRSAVIRHQRIHTGEKPYKCLDCGKSVNNSSGLT</sequence>
<feature type="domain" description="C2H2-type" evidence="13">
    <location>
        <begin position="186"/>
        <end position="213"/>
    </location>
</feature>
<evidence type="ECO:0000256" key="4">
    <source>
        <dbReference type="ARBA" id="ARBA00022737"/>
    </source>
</evidence>
<keyword evidence="3" id="KW-0479">Metal-binding</keyword>
<dbReference type="Proteomes" id="UP000765507">
    <property type="component" value="Unassembled WGS sequence"/>
</dbReference>
<dbReference type="GO" id="GO:0001228">
    <property type="term" value="F:DNA-binding transcription activator activity, RNA polymerase II-specific"/>
    <property type="evidence" value="ECO:0007669"/>
    <property type="project" value="TreeGrafter"/>
</dbReference>
<feature type="non-terminal residue" evidence="15">
    <location>
        <position position="258"/>
    </location>
</feature>
<feature type="domain" description="C2H2-type" evidence="13">
    <location>
        <begin position="130"/>
        <end position="157"/>
    </location>
</feature>
<keyword evidence="9" id="KW-0804">Transcription</keyword>
<keyword evidence="16" id="KW-1185">Reference proteome</keyword>
<dbReference type="PANTHER" id="PTHR24393">
    <property type="entry name" value="ZINC FINGER PROTEIN"/>
    <property type="match status" value="1"/>
</dbReference>
<evidence type="ECO:0000256" key="6">
    <source>
        <dbReference type="ARBA" id="ARBA00022833"/>
    </source>
</evidence>
<keyword evidence="6" id="KW-0862">Zinc</keyword>
<keyword evidence="10" id="KW-0539">Nucleus</keyword>
<accession>A0A8T1S652</accession>
<evidence type="ECO:0000256" key="1">
    <source>
        <dbReference type="ARBA" id="ARBA00004123"/>
    </source>
</evidence>
<dbReference type="FunFam" id="3.30.160.60:FF:002159">
    <property type="entry name" value="Zinc finger protein 841"/>
    <property type="match status" value="1"/>
</dbReference>
<reference evidence="15 16" key="1">
    <citation type="journal article" date="2020" name="G3 (Bethesda)">
        <title>Draft Genome of the Common Snapping Turtle, Chelydra serpentina, a Model for Phenotypic Plasticity in Reptiles.</title>
        <authorList>
            <person name="Das D."/>
            <person name="Singh S.K."/>
            <person name="Bierstedt J."/>
            <person name="Erickson A."/>
            <person name="Galli G.L.J."/>
            <person name="Crossley D.A. 2nd"/>
            <person name="Rhen T."/>
        </authorList>
    </citation>
    <scope>NUCLEOTIDE SEQUENCE [LARGE SCALE GENOMIC DNA]</scope>
    <source>
        <strain evidence="15">KW</strain>
    </source>
</reference>
<dbReference type="AlphaFoldDB" id="A0A8T1S652"/>
<evidence type="ECO:0000259" key="14">
    <source>
        <dbReference type="PROSITE" id="PS50805"/>
    </source>
</evidence>
<dbReference type="OrthoDB" id="9404404at2759"/>
<keyword evidence="4" id="KW-0677">Repeat</keyword>
<dbReference type="PROSITE" id="PS00028">
    <property type="entry name" value="ZINC_FINGER_C2H2_1"/>
    <property type="match status" value="4"/>
</dbReference>
<dbReference type="GO" id="GO:0000978">
    <property type="term" value="F:RNA polymerase II cis-regulatory region sequence-specific DNA binding"/>
    <property type="evidence" value="ECO:0007669"/>
    <property type="project" value="TreeGrafter"/>
</dbReference>
<dbReference type="PROSITE" id="PS50805">
    <property type="entry name" value="KRAB"/>
    <property type="match status" value="1"/>
</dbReference>
<dbReference type="Pfam" id="PF00096">
    <property type="entry name" value="zf-C2H2"/>
    <property type="match status" value="4"/>
</dbReference>
<feature type="domain" description="C2H2-type" evidence="13">
    <location>
        <begin position="158"/>
        <end position="185"/>
    </location>
</feature>
<proteinExistence type="inferred from homology"/>
<name>A0A8T1S652_CHESE</name>
<keyword evidence="8" id="KW-0238">DNA-binding</keyword>
<evidence type="ECO:0000259" key="13">
    <source>
        <dbReference type="PROSITE" id="PS50157"/>
    </source>
</evidence>
<evidence type="ECO:0000256" key="8">
    <source>
        <dbReference type="ARBA" id="ARBA00023125"/>
    </source>
</evidence>
<dbReference type="FunFam" id="3.30.160.60:FF:000478">
    <property type="entry name" value="Zinc finger protein 133"/>
    <property type="match status" value="1"/>
</dbReference>
<evidence type="ECO:0000256" key="5">
    <source>
        <dbReference type="ARBA" id="ARBA00022771"/>
    </source>
</evidence>
<evidence type="ECO:0000313" key="15">
    <source>
        <dbReference type="EMBL" id="KAG6924155.1"/>
    </source>
</evidence>
<evidence type="ECO:0000256" key="3">
    <source>
        <dbReference type="ARBA" id="ARBA00022723"/>
    </source>
</evidence>
<dbReference type="FunFam" id="3.30.160.60:FF:002090">
    <property type="entry name" value="Zinc finger protein 473"/>
    <property type="match status" value="1"/>
</dbReference>
<evidence type="ECO:0000256" key="10">
    <source>
        <dbReference type="ARBA" id="ARBA00023242"/>
    </source>
</evidence>
<dbReference type="InterPro" id="IPR036236">
    <property type="entry name" value="Znf_C2H2_sf"/>
</dbReference>